<dbReference type="Proteomes" id="UP000230167">
    <property type="component" value="Unassembled WGS sequence"/>
</dbReference>
<feature type="transmembrane region" description="Helical" evidence="1">
    <location>
        <begin position="103"/>
        <end position="126"/>
    </location>
</feature>
<name>A0A2J0U7W5_STEMA</name>
<accession>A0A2J0U7W5</accession>
<reference evidence="2 3" key="1">
    <citation type="journal article" date="2017" name="Front. Microbiol.">
        <title>Double-Face Meets the Bacterial World: The Opportunistic Pathogen Stenotrophomonas maltophilia.</title>
        <authorList>
            <person name="Lira F."/>
            <person name="Berg G."/>
            <person name="Martinez J.L."/>
        </authorList>
    </citation>
    <scope>NUCLEOTIDE SEQUENCE [LARGE SCALE GENOMIC DNA]</scope>
    <source>
        <strain evidence="2 3">EA1</strain>
    </source>
</reference>
<organism evidence="2 3">
    <name type="scientific">Stenotrophomonas maltophilia</name>
    <name type="common">Pseudomonas maltophilia</name>
    <name type="synonym">Xanthomonas maltophilia</name>
    <dbReference type="NCBI Taxonomy" id="40324"/>
    <lineage>
        <taxon>Bacteria</taxon>
        <taxon>Pseudomonadati</taxon>
        <taxon>Pseudomonadota</taxon>
        <taxon>Gammaproteobacteria</taxon>
        <taxon>Lysobacterales</taxon>
        <taxon>Lysobacteraceae</taxon>
        <taxon>Stenotrophomonas</taxon>
        <taxon>Stenotrophomonas maltophilia group</taxon>
    </lineage>
</organism>
<protein>
    <recommendedName>
        <fullName evidence="4">Transmembrane protein</fullName>
    </recommendedName>
</protein>
<feature type="transmembrane region" description="Helical" evidence="1">
    <location>
        <begin position="69"/>
        <end position="91"/>
    </location>
</feature>
<dbReference type="RefSeq" id="WP_100441896.1">
    <property type="nucleotide sequence ID" value="NZ_JBHGCF010000015.1"/>
</dbReference>
<dbReference type="OrthoDB" id="6052089at2"/>
<keyword evidence="1" id="KW-0812">Transmembrane</keyword>
<feature type="transmembrane region" description="Helical" evidence="1">
    <location>
        <begin position="152"/>
        <end position="174"/>
    </location>
</feature>
<proteinExistence type="predicted"/>
<evidence type="ECO:0008006" key="4">
    <source>
        <dbReference type="Google" id="ProtNLM"/>
    </source>
</evidence>
<evidence type="ECO:0000256" key="1">
    <source>
        <dbReference type="SAM" id="Phobius"/>
    </source>
</evidence>
<comment type="caution">
    <text evidence="2">The sequence shown here is derived from an EMBL/GenBank/DDBJ whole genome shotgun (WGS) entry which is preliminary data.</text>
</comment>
<dbReference type="AlphaFoldDB" id="A0A2J0U7W5"/>
<gene>
    <name evidence="2" type="ORF">B9Y64_18035</name>
</gene>
<keyword evidence="1" id="KW-0472">Membrane</keyword>
<sequence>MSVPLPPLPTPITPTANAWVRPMAQASFWLCLLLTLYFVLQALLLWPLHGTPLWQSLAGMAQAHRMHSVTWLLAHPVGASMITALICLASTTASWGLLRERRWGLWGFVALLLLSALANFAIAWWLDACMRDLIALLADDPALQQELQPRRWMVTFIVVATSILFLGLQGWLAWRLLRPDIRSRFH</sequence>
<evidence type="ECO:0000313" key="2">
    <source>
        <dbReference type="EMBL" id="PJL25411.1"/>
    </source>
</evidence>
<evidence type="ECO:0000313" key="3">
    <source>
        <dbReference type="Proteomes" id="UP000230167"/>
    </source>
</evidence>
<feature type="transmembrane region" description="Helical" evidence="1">
    <location>
        <begin position="28"/>
        <end position="49"/>
    </location>
</feature>
<keyword evidence="1" id="KW-1133">Transmembrane helix</keyword>
<dbReference type="EMBL" id="NEQV01000006">
    <property type="protein sequence ID" value="PJL25411.1"/>
    <property type="molecule type" value="Genomic_DNA"/>
</dbReference>